<comment type="subcellular location">
    <subcellularLocation>
        <location evidence="1">Nucleus</location>
    </subcellularLocation>
</comment>
<dbReference type="GO" id="GO:0036396">
    <property type="term" value="C:RNA N6-methyladenosine methyltransferase complex"/>
    <property type="evidence" value="ECO:0007669"/>
    <property type="project" value="TreeGrafter"/>
</dbReference>
<feature type="compositionally biased region" description="Polar residues" evidence="4">
    <location>
        <begin position="1"/>
        <end position="20"/>
    </location>
</feature>
<dbReference type="PANTHER" id="PTHR13107:SF0">
    <property type="entry name" value="N6-ADENOSINE-METHYLTRANSFERASE NON-CATALYTIC SUBUNIT"/>
    <property type="match status" value="1"/>
</dbReference>
<name>A0A8H7PF39_MORIS</name>
<organism evidence="5 6">
    <name type="scientific">Mortierella isabellina</name>
    <name type="common">Filamentous fungus</name>
    <name type="synonym">Umbelopsis isabellina</name>
    <dbReference type="NCBI Taxonomy" id="91625"/>
    <lineage>
        <taxon>Eukaryota</taxon>
        <taxon>Fungi</taxon>
        <taxon>Fungi incertae sedis</taxon>
        <taxon>Mucoromycota</taxon>
        <taxon>Mucoromycotina</taxon>
        <taxon>Umbelopsidomycetes</taxon>
        <taxon>Umbelopsidales</taxon>
        <taxon>Umbelopsidaceae</taxon>
        <taxon>Umbelopsis</taxon>
    </lineage>
</organism>
<dbReference type="PROSITE" id="PS51143">
    <property type="entry name" value="MT_A70"/>
    <property type="match status" value="1"/>
</dbReference>
<dbReference type="PROSITE" id="PS51592">
    <property type="entry name" value="SAM_MTA70L_2"/>
    <property type="match status" value="1"/>
</dbReference>
<protein>
    <submittedName>
        <fullName evidence="5">Uncharacterized protein</fullName>
    </submittedName>
</protein>
<dbReference type="PANTHER" id="PTHR13107">
    <property type="entry name" value="N6-ADENOSINE-METHYLTRANSFERASE NON-CATALYTIC SUBUNIT"/>
    <property type="match status" value="1"/>
</dbReference>
<dbReference type="GO" id="GO:0008168">
    <property type="term" value="F:methyltransferase activity"/>
    <property type="evidence" value="ECO:0007669"/>
    <property type="project" value="InterPro"/>
</dbReference>
<comment type="similarity">
    <text evidence="3">Belongs to the MT-A70-like family.</text>
</comment>
<gene>
    <name evidence="5" type="ORF">INT43_000105</name>
</gene>
<proteinExistence type="inferred from homology"/>
<dbReference type="InterPro" id="IPR045123">
    <property type="entry name" value="METTL14-like"/>
</dbReference>
<evidence type="ECO:0000313" key="6">
    <source>
        <dbReference type="Proteomes" id="UP000654370"/>
    </source>
</evidence>
<feature type="region of interest" description="Disordered" evidence="4">
    <location>
        <begin position="345"/>
        <end position="375"/>
    </location>
</feature>
<evidence type="ECO:0000313" key="5">
    <source>
        <dbReference type="EMBL" id="KAG2172758.1"/>
    </source>
</evidence>
<dbReference type="GO" id="GO:0005634">
    <property type="term" value="C:nucleus"/>
    <property type="evidence" value="ECO:0007669"/>
    <property type="project" value="UniProtKB-SubCell"/>
</dbReference>
<dbReference type="GO" id="GO:0032259">
    <property type="term" value="P:methylation"/>
    <property type="evidence" value="ECO:0007669"/>
    <property type="project" value="InterPro"/>
</dbReference>
<dbReference type="OrthoDB" id="14833at2759"/>
<dbReference type="Proteomes" id="UP000654370">
    <property type="component" value="Unassembled WGS sequence"/>
</dbReference>
<dbReference type="SUPFAM" id="SSF53335">
    <property type="entry name" value="S-adenosyl-L-methionine-dependent methyltransferases"/>
    <property type="match status" value="1"/>
</dbReference>
<dbReference type="Pfam" id="PF05063">
    <property type="entry name" value="MT-A70"/>
    <property type="match status" value="1"/>
</dbReference>
<keyword evidence="2" id="KW-0539">Nucleus</keyword>
<keyword evidence="6" id="KW-1185">Reference proteome</keyword>
<comment type="caution">
    <text evidence="5">The sequence shown here is derived from an EMBL/GenBank/DDBJ whole genome shotgun (WGS) entry which is preliminary data.</text>
</comment>
<dbReference type="GO" id="GO:0003729">
    <property type="term" value="F:mRNA binding"/>
    <property type="evidence" value="ECO:0007669"/>
    <property type="project" value="TreeGrafter"/>
</dbReference>
<evidence type="ECO:0000256" key="2">
    <source>
        <dbReference type="ARBA" id="ARBA00023242"/>
    </source>
</evidence>
<evidence type="ECO:0000256" key="4">
    <source>
        <dbReference type="SAM" id="MobiDB-lite"/>
    </source>
</evidence>
<accession>A0A8H7PF39</accession>
<dbReference type="InterPro" id="IPR002052">
    <property type="entry name" value="DNA_methylase_N6_adenine_CS"/>
</dbReference>
<evidence type="ECO:0000256" key="3">
    <source>
        <dbReference type="PROSITE-ProRule" id="PRU00489"/>
    </source>
</evidence>
<dbReference type="AlphaFoldDB" id="A0A8H7PF39"/>
<feature type="region of interest" description="Disordered" evidence="4">
    <location>
        <begin position="1"/>
        <end position="31"/>
    </location>
</feature>
<dbReference type="PROSITE" id="PS00092">
    <property type="entry name" value="N6_MTASE"/>
    <property type="match status" value="1"/>
</dbReference>
<dbReference type="EMBL" id="JAEPQZ010000016">
    <property type="protein sequence ID" value="KAG2172758.1"/>
    <property type="molecule type" value="Genomic_DNA"/>
</dbReference>
<sequence>MLASSNAVNDRSFSQVNQHQTSERCEVNESAESFNRKYPELLGDTSVRNQPQELAASHDALHNREFHNDYSQHFVDSGQRPQNYIRSTSLITRFNEYPKLQELIAAKDNLINAAAGNPWALKADLRKLDLQQLQCRFDVIIVDPPWEEYCRRSVATAFASQDIWTYSDVARLNIEAVAANPSFIWIWCGNAENVSRGRQLLVKWGYRRCEDLIWVKTNRNSKGSRIVSESEILQHSKEHCLMGIKGTVRRSTDGHFIHCNVDTDVIVSEEQPENDTRKPDELYHIIEHFCLGKRRLELFGEEHNLRPGWLTVGCDLPYSNFTSAAYKEQFLNGHLLRSTSRIEVLRPKSPPPRDPQRKQSVKKPYMSEVPLSQPPPHWPMIYPFPMPLPMPQVTMQSSMMYPP</sequence>
<reference evidence="5" key="1">
    <citation type="submission" date="2020-12" db="EMBL/GenBank/DDBJ databases">
        <title>Metabolic potential, ecology and presence of endohyphal bacteria is reflected in genomic diversity of Mucoromycotina.</title>
        <authorList>
            <person name="Muszewska A."/>
            <person name="Okrasinska A."/>
            <person name="Steczkiewicz K."/>
            <person name="Drgas O."/>
            <person name="Orlowska M."/>
            <person name="Perlinska-Lenart U."/>
            <person name="Aleksandrzak-Piekarczyk T."/>
            <person name="Szatraj K."/>
            <person name="Zielenkiewicz U."/>
            <person name="Pilsyk S."/>
            <person name="Malc E."/>
            <person name="Mieczkowski P."/>
            <person name="Kruszewska J.S."/>
            <person name="Biernat P."/>
            <person name="Pawlowska J."/>
        </authorList>
    </citation>
    <scope>NUCLEOTIDE SEQUENCE</scope>
    <source>
        <strain evidence="5">WA0000067209</strain>
    </source>
</reference>
<evidence type="ECO:0000256" key="1">
    <source>
        <dbReference type="ARBA" id="ARBA00004123"/>
    </source>
</evidence>
<dbReference type="InterPro" id="IPR029063">
    <property type="entry name" value="SAM-dependent_MTases_sf"/>
</dbReference>
<dbReference type="InterPro" id="IPR007757">
    <property type="entry name" value="MT-A70-like"/>
</dbReference>